<dbReference type="SUPFAM" id="SSF46894">
    <property type="entry name" value="C-terminal effector domain of the bipartite response regulators"/>
    <property type="match status" value="1"/>
</dbReference>
<dbReference type="Proteomes" id="UP000533598">
    <property type="component" value="Unassembled WGS sequence"/>
</dbReference>
<evidence type="ECO:0000259" key="4">
    <source>
        <dbReference type="PROSITE" id="PS51755"/>
    </source>
</evidence>
<dbReference type="GO" id="GO:0006355">
    <property type="term" value="P:regulation of DNA-templated transcription"/>
    <property type="evidence" value="ECO:0007669"/>
    <property type="project" value="InterPro"/>
</dbReference>
<dbReference type="PANTHER" id="PTHR47691:SF3">
    <property type="entry name" value="HTH-TYPE TRANSCRIPTIONAL REGULATOR RV0890C-RELATED"/>
    <property type="match status" value="1"/>
</dbReference>
<feature type="domain" description="OmpR/PhoB-type" evidence="4">
    <location>
        <begin position="1"/>
        <end position="90"/>
    </location>
</feature>
<evidence type="ECO:0000256" key="1">
    <source>
        <dbReference type="ARBA" id="ARBA00005820"/>
    </source>
</evidence>
<dbReference type="InterPro" id="IPR003593">
    <property type="entry name" value="AAA+_ATPase"/>
</dbReference>
<gene>
    <name evidence="5" type="ORF">HNR67_000303</name>
</gene>
<dbReference type="Gene3D" id="3.40.50.300">
    <property type="entry name" value="P-loop containing nucleotide triphosphate hydrolases"/>
    <property type="match status" value="1"/>
</dbReference>
<keyword evidence="6" id="KW-1185">Reference proteome</keyword>
<dbReference type="Pfam" id="PF00486">
    <property type="entry name" value="Trans_reg_C"/>
    <property type="match status" value="1"/>
</dbReference>
<dbReference type="EMBL" id="JACHMH010000001">
    <property type="protein sequence ID" value="MBB4674185.1"/>
    <property type="molecule type" value="Genomic_DNA"/>
</dbReference>
<dbReference type="InterPro" id="IPR001867">
    <property type="entry name" value="OmpR/PhoB-type_DNA-bd"/>
</dbReference>
<dbReference type="AlphaFoldDB" id="A0A7W7C444"/>
<dbReference type="InterPro" id="IPR027417">
    <property type="entry name" value="P-loop_NTPase"/>
</dbReference>
<proteinExistence type="inferred from homology"/>
<evidence type="ECO:0000313" key="5">
    <source>
        <dbReference type="EMBL" id="MBB4674185.1"/>
    </source>
</evidence>
<dbReference type="CDD" id="cd15831">
    <property type="entry name" value="BTAD"/>
    <property type="match status" value="1"/>
</dbReference>
<dbReference type="InterPro" id="IPR016032">
    <property type="entry name" value="Sig_transdc_resp-reg_C-effctor"/>
</dbReference>
<protein>
    <submittedName>
        <fullName evidence="5">Putative ATPase/DNA-binding winged helix-turn-helix (WHTH) protein</fullName>
    </submittedName>
</protein>
<dbReference type="InterPro" id="IPR011990">
    <property type="entry name" value="TPR-like_helical_dom_sf"/>
</dbReference>
<dbReference type="RefSeq" id="WP_185000206.1">
    <property type="nucleotide sequence ID" value="NZ_BAAAUI010000011.1"/>
</dbReference>
<dbReference type="SUPFAM" id="SSF48452">
    <property type="entry name" value="TPR-like"/>
    <property type="match status" value="2"/>
</dbReference>
<reference evidence="5 6" key="1">
    <citation type="submission" date="2020-08" db="EMBL/GenBank/DDBJ databases">
        <title>Sequencing the genomes of 1000 actinobacteria strains.</title>
        <authorList>
            <person name="Klenk H.-P."/>
        </authorList>
    </citation>
    <scope>NUCLEOTIDE SEQUENCE [LARGE SCALE GENOMIC DNA]</scope>
    <source>
        <strain evidence="5 6">DSM 44230</strain>
    </source>
</reference>
<dbReference type="GO" id="GO:0003677">
    <property type="term" value="F:DNA binding"/>
    <property type="evidence" value="ECO:0007669"/>
    <property type="project" value="UniProtKB-UniRule"/>
</dbReference>
<evidence type="ECO:0000313" key="6">
    <source>
        <dbReference type="Proteomes" id="UP000533598"/>
    </source>
</evidence>
<dbReference type="Gene3D" id="1.10.10.10">
    <property type="entry name" value="Winged helix-like DNA-binding domain superfamily/Winged helix DNA-binding domain"/>
    <property type="match status" value="1"/>
</dbReference>
<dbReference type="Gene3D" id="1.25.40.10">
    <property type="entry name" value="Tetratricopeptide repeat domain"/>
    <property type="match status" value="3"/>
</dbReference>
<name>A0A7W7C444_9PSEU</name>
<accession>A0A7W7C444</accession>
<dbReference type="GO" id="GO:0000160">
    <property type="term" value="P:phosphorelay signal transduction system"/>
    <property type="evidence" value="ECO:0007669"/>
    <property type="project" value="InterPro"/>
</dbReference>
<dbReference type="PANTHER" id="PTHR47691">
    <property type="entry name" value="REGULATOR-RELATED"/>
    <property type="match status" value="1"/>
</dbReference>
<comment type="caution">
    <text evidence="5">The sequence shown here is derived from an EMBL/GenBank/DDBJ whole genome shotgun (WGS) entry which is preliminary data.</text>
</comment>
<evidence type="ECO:0000256" key="3">
    <source>
        <dbReference type="PROSITE-ProRule" id="PRU01091"/>
    </source>
</evidence>
<sequence>MRFGVLGQLAVWTRAGSPVRVPEAKVRALLAALLAHDGGPVSADRLIADLWRERPPANAANTLQTKVSQLRRVLGRDAVTHEPAGYRLHPAEVDADTFAELTRQAAASADPRTRAGLLADALALWRGPAYADFADAEFTMAARTRLEEHRLTALEELARTRLELGEHARLADELGPLTREHPLRERLRATHLRALYLAGRQHEALAAYEDLRHRLAEDLGVDPGPELTALHQAMLTQDPALTPVRRGGNLPAPLTGLIGRTEARQRVRELLGETRLLTLTGPGGVGKTSLALAAAGELAAPDGVWLVELAGHTGSLAATVAAVLGIREESGDPARRLTEAVRGRNLVLLLDNCEHVIEQAAELTAALLRAAPGLRVLATSREPLRLPGEIRHEVPPLALPDAISLFTARVEASGGVLDDPAAVSAICARLDGLPLALELAATRVRALGVRLLAERLDDRFRLLANGSRGVPARQRTLWAVIDWSWDLLTEPERLVLRRLSVHADGATLAAAEAICAQDGLDVLDALTGLVDRSLLLALPGPRYRLLESIAAYARTRLAEHGEQPEIRQRFLAHYTELAEQAELRGPDQRDWLTRLDAESANLRAALDLAEEPTATRLGTALAWHWFLRGRYRDAHTATTGSWRAAFALLTDDPGTDKSTVDSPLATWFLAWAHLHLGQTAAAEALLTEHPGDRWLTAATLVARAKLAGFRGELAATEAAGRDSLALFTELGDDWGRLQAMDVLAYAAEVTGDYPAAAELHAAGLRIAQDLRLWTDVSYRLSGLGRIALLTGEPERAADLHRRARDRAVEQANPFAETFATVGLGLGARRQGELDTAERLLSAALAWNRGLAQPYYGAPLLLAELGFLAEIRGDRAQALALHREGHAIAERLADPRAIALALEGLAGASADPAEGARLLGEATALRAATGTPLPVAEGQDVSRIERRLRAELGARYEAEFSAGGTRRSPR</sequence>
<comment type="similarity">
    <text evidence="1">Belongs to the AfsR/DnrI/RedD regulatory family.</text>
</comment>
<dbReference type="SUPFAM" id="SSF52540">
    <property type="entry name" value="P-loop containing nucleoside triphosphate hydrolases"/>
    <property type="match status" value="1"/>
</dbReference>
<dbReference type="PROSITE" id="PS51755">
    <property type="entry name" value="OMPR_PHOB"/>
    <property type="match status" value="1"/>
</dbReference>
<keyword evidence="2 3" id="KW-0238">DNA-binding</keyword>
<dbReference type="SMART" id="SM00862">
    <property type="entry name" value="Trans_reg_C"/>
    <property type="match status" value="1"/>
</dbReference>
<dbReference type="InterPro" id="IPR036388">
    <property type="entry name" value="WH-like_DNA-bd_sf"/>
</dbReference>
<organism evidence="5 6">
    <name type="scientific">Crossiella cryophila</name>
    <dbReference type="NCBI Taxonomy" id="43355"/>
    <lineage>
        <taxon>Bacteria</taxon>
        <taxon>Bacillati</taxon>
        <taxon>Actinomycetota</taxon>
        <taxon>Actinomycetes</taxon>
        <taxon>Pseudonocardiales</taxon>
        <taxon>Pseudonocardiaceae</taxon>
        <taxon>Crossiella</taxon>
    </lineage>
</organism>
<dbReference type="InterPro" id="IPR005158">
    <property type="entry name" value="BTAD"/>
</dbReference>
<evidence type="ECO:0000256" key="2">
    <source>
        <dbReference type="ARBA" id="ARBA00023125"/>
    </source>
</evidence>
<dbReference type="SMART" id="SM01043">
    <property type="entry name" value="BTAD"/>
    <property type="match status" value="1"/>
</dbReference>
<dbReference type="SMART" id="SM00382">
    <property type="entry name" value="AAA"/>
    <property type="match status" value="1"/>
</dbReference>
<dbReference type="PRINTS" id="PR00364">
    <property type="entry name" value="DISEASERSIST"/>
</dbReference>
<dbReference type="Pfam" id="PF03704">
    <property type="entry name" value="BTAD"/>
    <property type="match status" value="1"/>
</dbReference>
<feature type="DNA-binding region" description="OmpR/PhoB-type" evidence="3">
    <location>
        <begin position="1"/>
        <end position="90"/>
    </location>
</feature>